<reference evidence="1" key="1">
    <citation type="submission" date="2022-07" db="EMBL/GenBank/DDBJ databases">
        <title>Phylogenomic reconstructions and comparative analyses of Kickxellomycotina fungi.</title>
        <authorList>
            <person name="Reynolds N.K."/>
            <person name="Stajich J.E."/>
            <person name="Barry K."/>
            <person name="Grigoriev I.V."/>
            <person name="Crous P."/>
            <person name="Smith M.E."/>
        </authorList>
    </citation>
    <scope>NUCLEOTIDE SEQUENCE</scope>
    <source>
        <strain evidence="1">BCRC 34780</strain>
    </source>
</reference>
<gene>
    <name evidence="1" type="ORF">H4R21_004750</name>
</gene>
<feature type="non-terminal residue" evidence="1">
    <location>
        <position position="445"/>
    </location>
</feature>
<organism evidence="1 2">
    <name type="scientific">Coemansia helicoidea</name>
    <dbReference type="NCBI Taxonomy" id="1286919"/>
    <lineage>
        <taxon>Eukaryota</taxon>
        <taxon>Fungi</taxon>
        <taxon>Fungi incertae sedis</taxon>
        <taxon>Zoopagomycota</taxon>
        <taxon>Kickxellomycotina</taxon>
        <taxon>Kickxellomycetes</taxon>
        <taxon>Kickxellales</taxon>
        <taxon>Kickxellaceae</taxon>
        <taxon>Coemansia</taxon>
    </lineage>
</organism>
<evidence type="ECO:0000313" key="2">
    <source>
        <dbReference type="Proteomes" id="UP001140087"/>
    </source>
</evidence>
<sequence length="445" mass="47535">MLLGDDERRALLGQPAAGGSQDLAASLASGDYEAVLRSQTARAVFGTDLDGSAEIDDGGAPVPSDGGFAASDIQRLVAALVRRHVQTAGPDAWKQITVVGAACLNAFAQTNWTGPEFRLDPAALLPGPLAERWRESFITAAQPELPEDAAKHEIGRRDQQGRVYLGAVQSEQRTQLDRALLRLLEVDGEEAFALAPRPLYLYLARLLLVDIPEAGGWLPERDAAAPSAHWWAARALVVQQSILDYPAQTLMDQAVAHFARAGQSMPESPASAVLATTRGSDAAVLMNKAALIGDELIEDAPIKDAPIEEMPVENAPVEDTPADSASAEGALSNAGAAGGGEWGSVAADDRDLWTRLLVELGIVYIHCKLVLDAKRYFELAQAASGLRWQMTGAKGKRTRFQRTDVTQLVLLATSARRAGDAHGTVPEALEHNDDILLERVQLADQ</sequence>
<name>A0ACC1KWE8_9FUNG</name>
<evidence type="ECO:0000313" key="1">
    <source>
        <dbReference type="EMBL" id="KAJ2796354.1"/>
    </source>
</evidence>
<proteinExistence type="predicted"/>
<dbReference type="Proteomes" id="UP001140087">
    <property type="component" value="Unassembled WGS sequence"/>
</dbReference>
<protein>
    <submittedName>
        <fullName evidence="1">Uncharacterized protein</fullName>
    </submittedName>
</protein>
<accession>A0ACC1KWE8</accession>
<keyword evidence="2" id="KW-1185">Reference proteome</keyword>
<comment type="caution">
    <text evidence="1">The sequence shown here is derived from an EMBL/GenBank/DDBJ whole genome shotgun (WGS) entry which is preliminary data.</text>
</comment>
<dbReference type="EMBL" id="JANBUN010001900">
    <property type="protein sequence ID" value="KAJ2796354.1"/>
    <property type="molecule type" value="Genomic_DNA"/>
</dbReference>